<keyword evidence="4" id="KW-0658">Purine biosynthesis</keyword>
<gene>
    <name evidence="10" type="ORF">MNBD_GAMMA13-1595</name>
</gene>
<dbReference type="InterPro" id="IPR036477">
    <property type="entry name" value="Formyl_transf_N_sf"/>
</dbReference>
<feature type="domain" description="Formyl transferase N-terminal" evidence="9">
    <location>
        <begin position="4"/>
        <end position="182"/>
    </location>
</feature>
<dbReference type="InterPro" id="IPR002376">
    <property type="entry name" value="Formyl_transf_N"/>
</dbReference>
<comment type="catalytic activity">
    <reaction evidence="8">
        <text>N(1)-(5-phospho-beta-D-ribosyl)glycinamide + (6R)-10-formyltetrahydrofolate = N(2)-formyl-N(1)-(5-phospho-beta-D-ribosyl)glycinamide + (6S)-5,6,7,8-tetrahydrofolate + H(+)</text>
        <dbReference type="Rhea" id="RHEA:15053"/>
        <dbReference type="ChEBI" id="CHEBI:15378"/>
        <dbReference type="ChEBI" id="CHEBI:57453"/>
        <dbReference type="ChEBI" id="CHEBI:143788"/>
        <dbReference type="ChEBI" id="CHEBI:147286"/>
        <dbReference type="ChEBI" id="CHEBI:195366"/>
        <dbReference type="EC" id="2.1.2.2"/>
    </reaction>
</comment>
<evidence type="ECO:0000256" key="3">
    <source>
        <dbReference type="ARBA" id="ARBA00022679"/>
    </source>
</evidence>
<dbReference type="Pfam" id="PF00551">
    <property type="entry name" value="Formyl_trans_N"/>
    <property type="match status" value="1"/>
</dbReference>
<evidence type="ECO:0000256" key="8">
    <source>
        <dbReference type="ARBA" id="ARBA00047664"/>
    </source>
</evidence>
<comment type="pathway">
    <text evidence="1">Purine metabolism; IMP biosynthesis via de novo pathway; N(2)-formyl-N(1)-(5-phospho-D-ribosyl)glycinamide from N(1)-(5-phospho-D-ribosyl)glycinamide (10-formyl THF route): step 1/1.</text>
</comment>
<dbReference type="InterPro" id="IPR001555">
    <property type="entry name" value="GART_AS"/>
</dbReference>
<evidence type="ECO:0000256" key="6">
    <source>
        <dbReference type="ARBA" id="ARBA00041324"/>
    </source>
</evidence>
<accession>A0A3B0YC99</accession>
<evidence type="ECO:0000256" key="2">
    <source>
        <dbReference type="ARBA" id="ARBA00012254"/>
    </source>
</evidence>
<evidence type="ECO:0000256" key="7">
    <source>
        <dbReference type="ARBA" id="ARBA00041682"/>
    </source>
</evidence>
<dbReference type="Gene3D" id="3.40.50.170">
    <property type="entry name" value="Formyl transferase, N-terminal domain"/>
    <property type="match status" value="1"/>
</dbReference>
<comment type="similarity">
    <text evidence="5">Belongs to the GART family.</text>
</comment>
<dbReference type="HAMAP" id="MF_01930">
    <property type="entry name" value="PurN"/>
    <property type="match status" value="1"/>
</dbReference>
<dbReference type="EC" id="2.1.2.2" evidence="2"/>
<dbReference type="NCBIfam" id="TIGR00639">
    <property type="entry name" value="PurN"/>
    <property type="match status" value="1"/>
</dbReference>
<evidence type="ECO:0000256" key="4">
    <source>
        <dbReference type="ARBA" id="ARBA00022755"/>
    </source>
</evidence>
<sequence>ALTLVILISGRGSNLKAILDAISSGELNAEVCAVISSQADAAGLDYARQHQVDTLALDSDDYPSREQYDRALQGLIDRFNPDLVVLAGFLRILTPELVRHYQGRMINIHPSLLPALPGLNTHQRAIDAGLHEHGASVHFVTEELDGGPVIVQARVPVLADDNAEKLANRVLAREHDLYLQALRWLVAGRIQCTGGQLLYDAQPLKQPLLLDSDV</sequence>
<evidence type="ECO:0000313" key="10">
    <source>
        <dbReference type="EMBL" id="VAW78488.1"/>
    </source>
</evidence>
<evidence type="ECO:0000259" key="9">
    <source>
        <dbReference type="Pfam" id="PF00551"/>
    </source>
</evidence>
<proteinExistence type="inferred from homology"/>
<dbReference type="UniPathway" id="UPA00074">
    <property type="reaction ID" value="UER00126"/>
</dbReference>
<evidence type="ECO:0000256" key="5">
    <source>
        <dbReference type="ARBA" id="ARBA00038440"/>
    </source>
</evidence>
<dbReference type="CDD" id="cd08645">
    <property type="entry name" value="FMT_core_GART"/>
    <property type="match status" value="1"/>
</dbReference>
<dbReference type="AlphaFoldDB" id="A0A3B0YC99"/>
<dbReference type="InterPro" id="IPR004607">
    <property type="entry name" value="GART"/>
</dbReference>
<organism evidence="10">
    <name type="scientific">hydrothermal vent metagenome</name>
    <dbReference type="NCBI Taxonomy" id="652676"/>
    <lineage>
        <taxon>unclassified sequences</taxon>
        <taxon>metagenomes</taxon>
        <taxon>ecological metagenomes</taxon>
    </lineage>
</organism>
<protein>
    <recommendedName>
        <fullName evidence="2">phosphoribosylglycinamide formyltransferase 1</fullName>
        <ecNumber evidence="2">2.1.2.2</ecNumber>
    </recommendedName>
    <alternativeName>
        <fullName evidence="7">5'-phosphoribosylglycinamide transformylase</fullName>
    </alternativeName>
    <alternativeName>
        <fullName evidence="6">GAR transformylase</fullName>
    </alternativeName>
</protein>
<dbReference type="GO" id="GO:0006189">
    <property type="term" value="P:'de novo' IMP biosynthetic process"/>
    <property type="evidence" value="ECO:0007669"/>
    <property type="project" value="UniProtKB-UniPathway"/>
</dbReference>
<dbReference type="PROSITE" id="PS00373">
    <property type="entry name" value="GART"/>
    <property type="match status" value="1"/>
</dbReference>
<dbReference type="PANTHER" id="PTHR43369">
    <property type="entry name" value="PHOSPHORIBOSYLGLYCINAMIDE FORMYLTRANSFERASE"/>
    <property type="match status" value="1"/>
</dbReference>
<dbReference type="SUPFAM" id="SSF53328">
    <property type="entry name" value="Formyltransferase"/>
    <property type="match status" value="1"/>
</dbReference>
<keyword evidence="3 10" id="KW-0808">Transferase</keyword>
<feature type="non-terminal residue" evidence="10">
    <location>
        <position position="1"/>
    </location>
</feature>
<dbReference type="EMBL" id="UOFK01000156">
    <property type="protein sequence ID" value="VAW78488.1"/>
    <property type="molecule type" value="Genomic_DNA"/>
</dbReference>
<name>A0A3B0YC99_9ZZZZ</name>
<dbReference type="GO" id="GO:0004644">
    <property type="term" value="F:phosphoribosylglycinamide formyltransferase activity"/>
    <property type="evidence" value="ECO:0007669"/>
    <property type="project" value="UniProtKB-EC"/>
</dbReference>
<dbReference type="GO" id="GO:0005829">
    <property type="term" value="C:cytosol"/>
    <property type="evidence" value="ECO:0007669"/>
    <property type="project" value="TreeGrafter"/>
</dbReference>
<dbReference type="PANTHER" id="PTHR43369:SF2">
    <property type="entry name" value="PHOSPHORIBOSYLGLYCINAMIDE FORMYLTRANSFERASE"/>
    <property type="match status" value="1"/>
</dbReference>
<evidence type="ECO:0000256" key="1">
    <source>
        <dbReference type="ARBA" id="ARBA00005054"/>
    </source>
</evidence>
<reference evidence="10" key="1">
    <citation type="submission" date="2018-06" db="EMBL/GenBank/DDBJ databases">
        <authorList>
            <person name="Zhirakovskaya E."/>
        </authorList>
    </citation>
    <scope>NUCLEOTIDE SEQUENCE</scope>
</reference>